<comment type="function">
    <text evidence="1 10">Activation of pyruvate formate-lyase under anaerobic conditions by generation of an organic free radical, using S-adenosylmethionine and reduced flavodoxin as cosubstrates to produce 5'-deoxy-adenosine.</text>
</comment>
<dbReference type="GO" id="GO:0046872">
    <property type="term" value="F:metal ion binding"/>
    <property type="evidence" value="ECO:0007669"/>
    <property type="project" value="UniProtKB-UniRule"/>
</dbReference>
<proteinExistence type="inferred from homology"/>
<comment type="similarity">
    <text evidence="2 10">Belongs to the organic radical-activating enzymes family.</text>
</comment>
<dbReference type="RefSeq" id="WP_350343017.1">
    <property type="nucleotide sequence ID" value="NZ_CP158367.1"/>
</dbReference>
<dbReference type="AlphaFoldDB" id="A0AAU7VJG6"/>
<keyword evidence="8 10" id="KW-0408">Iron</keyword>
<evidence type="ECO:0000256" key="7">
    <source>
        <dbReference type="ARBA" id="ARBA00023002"/>
    </source>
</evidence>
<evidence type="ECO:0000259" key="11">
    <source>
        <dbReference type="PROSITE" id="PS51918"/>
    </source>
</evidence>
<dbReference type="PROSITE" id="PS51918">
    <property type="entry name" value="RADICAL_SAM"/>
    <property type="match status" value="1"/>
</dbReference>
<keyword evidence="12" id="KW-0670">Pyruvate</keyword>
<reference evidence="12" key="1">
    <citation type="journal article" date="2013" name="Extremophiles">
        <title>Proteinivorax tanatarense gen. nov., sp. nov., an anaerobic, haloalkaliphilic, proteolytic bacterium isolated from a decaying algal bloom, and proposal of Proteinivoraceae fam. nov.</title>
        <authorList>
            <person name="Kevbrin V."/>
            <person name="Boltyanskaya Y."/>
            <person name="Zhilina T."/>
            <person name="Kolganova T."/>
            <person name="Lavrentjeva E."/>
            <person name="Kuznetsov B."/>
        </authorList>
    </citation>
    <scope>NUCLEOTIDE SEQUENCE</scope>
    <source>
        <strain evidence="12">Z-910T</strain>
    </source>
</reference>
<dbReference type="EMBL" id="CP158367">
    <property type="protein sequence ID" value="XBX74263.1"/>
    <property type="molecule type" value="Genomic_DNA"/>
</dbReference>
<dbReference type="GO" id="GO:0005737">
    <property type="term" value="C:cytoplasm"/>
    <property type="evidence" value="ECO:0007669"/>
    <property type="project" value="UniProtKB-SubCell"/>
</dbReference>
<organism evidence="12">
    <name type="scientific">Proteinivorax tanatarense</name>
    <dbReference type="NCBI Taxonomy" id="1260629"/>
    <lineage>
        <taxon>Bacteria</taxon>
        <taxon>Bacillati</taxon>
        <taxon>Bacillota</taxon>
        <taxon>Clostridia</taxon>
        <taxon>Eubacteriales</taxon>
        <taxon>Proteinivoracaceae</taxon>
        <taxon>Proteinivorax</taxon>
    </lineage>
</organism>
<dbReference type="InterPro" id="IPR012838">
    <property type="entry name" value="PFL1_activating"/>
</dbReference>
<dbReference type="InterPro" id="IPR013785">
    <property type="entry name" value="Aldolase_TIM"/>
</dbReference>
<dbReference type="EC" id="1.97.1.4" evidence="10"/>
<evidence type="ECO:0000256" key="1">
    <source>
        <dbReference type="ARBA" id="ARBA00003141"/>
    </source>
</evidence>
<evidence type="ECO:0000313" key="12">
    <source>
        <dbReference type="EMBL" id="XBX74263.1"/>
    </source>
</evidence>
<dbReference type="PIRSF" id="PIRSF000371">
    <property type="entry name" value="PFL_act_enz"/>
    <property type="match status" value="1"/>
</dbReference>
<dbReference type="SUPFAM" id="SSF102114">
    <property type="entry name" value="Radical SAM enzymes"/>
    <property type="match status" value="1"/>
</dbReference>
<accession>A0AAU7VJG6</accession>
<dbReference type="NCBIfam" id="TIGR02493">
    <property type="entry name" value="PFLA"/>
    <property type="match status" value="1"/>
</dbReference>
<dbReference type="Gene3D" id="3.20.20.70">
    <property type="entry name" value="Aldolase class I"/>
    <property type="match status" value="1"/>
</dbReference>
<protein>
    <recommendedName>
        <fullName evidence="3 10">Pyruvate formate-lyase-activating enzyme</fullName>
        <ecNumber evidence="10">1.97.1.4</ecNumber>
    </recommendedName>
</protein>
<dbReference type="PANTHER" id="PTHR30352">
    <property type="entry name" value="PYRUVATE FORMATE-LYASE-ACTIVATING ENZYME"/>
    <property type="match status" value="1"/>
</dbReference>
<comment type="subcellular location">
    <subcellularLocation>
        <location evidence="10">Cytoplasm</location>
    </subcellularLocation>
</comment>
<comment type="cofactor">
    <cofactor evidence="10">
        <name>[4Fe-4S] cluster</name>
        <dbReference type="ChEBI" id="CHEBI:49883"/>
    </cofactor>
    <text evidence="10">Binds 1 [4Fe-4S] cluster. The cluster is coordinated with 3 cysteines and an exchangeable S-adenosyl-L-methionine.</text>
</comment>
<evidence type="ECO:0000256" key="4">
    <source>
        <dbReference type="ARBA" id="ARBA00022485"/>
    </source>
</evidence>
<feature type="domain" description="Radical SAM core" evidence="11">
    <location>
        <begin position="15"/>
        <end position="234"/>
    </location>
</feature>
<dbReference type="PANTHER" id="PTHR30352:SF5">
    <property type="entry name" value="PYRUVATE FORMATE-LYASE 1-ACTIVATING ENZYME"/>
    <property type="match status" value="1"/>
</dbReference>
<evidence type="ECO:0000256" key="8">
    <source>
        <dbReference type="ARBA" id="ARBA00023004"/>
    </source>
</evidence>
<evidence type="ECO:0000256" key="3">
    <source>
        <dbReference type="ARBA" id="ARBA00021356"/>
    </source>
</evidence>
<dbReference type="PROSITE" id="PS01087">
    <property type="entry name" value="RADICAL_ACTIVATING"/>
    <property type="match status" value="1"/>
</dbReference>
<keyword evidence="10" id="KW-0963">Cytoplasm</keyword>
<name>A0AAU7VJG6_9FIRM</name>
<evidence type="ECO:0000256" key="5">
    <source>
        <dbReference type="ARBA" id="ARBA00022691"/>
    </source>
</evidence>
<dbReference type="GO" id="GO:0043365">
    <property type="term" value="F:[formate-C-acetyltransferase]-activating enzyme activity"/>
    <property type="evidence" value="ECO:0007669"/>
    <property type="project" value="UniProtKB-UniRule"/>
</dbReference>
<evidence type="ECO:0000256" key="9">
    <source>
        <dbReference type="ARBA" id="ARBA00023014"/>
    </source>
</evidence>
<evidence type="ECO:0000256" key="6">
    <source>
        <dbReference type="ARBA" id="ARBA00022723"/>
    </source>
</evidence>
<comment type="catalytic activity">
    <reaction evidence="10">
        <text>glycyl-[formate C-acetyltransferase] + reduced [flavodoxin] + S-adenosyl-L-methionine = glycin-2-yl radical-[formate C-acetyltransferase] + semiquinone [flavodoxin] + 5'-deoxyadenosine + L-methionine + H(+)</text>
        <dbReference type="Rhea" id="RHEA:19225"/>
        <dbReference type="Rhea" id="RHEA-COMP:10622"/>
        <dbReference type="Rhea" id="RHEA-COMP:12190"/>
        <dbReference type="Rhea" id="RHEA-COMP:12191"/>
        <dbReference type="Rhea" id="RHEA-COMP:14480"/>
        <dbReference type="ChEBI" id="CHEBI:15378"/>
        <dbReference type="ChEBI" id="CHEBI:17319"/>
        <dbReference type="ChEBI" id="CHEBI:29947"/>
        <dbReference type="ChEBI" id="CHEBI:32722"/>
        <dbReference type="ChEBI" id="CHEBI:57618"/>
        <dbReference type="ChEBI" id="CHEBI:57844"/>
        <dbReference type="ChEBI" id="CHEBI:59789"/>
        <dbReference type="ChEBI" id="CHEBI:140311"/>
        <dbReference type="EC" id="1.97.1.4"/>
    </reaction>
</comment>
<gene>
    <name evidence="12" type="primary">pflA</name>
    <name evidence="12" type="ORF">PRVXT_002294</name>
</gene>
<keyword evidence="9 10" id="KW-0411">Iron-sulfur</keyword>
<evidence type="ECO:0000256" key="10">
    <source>
        <dbReference type="RuleBase" id="RU362053"/>
    </source>
</evidence>
<dbReference type="InterPro" id="IPR058240">
    <property type="entry name" value="rSAM_sf"/>
</dbReference>
<dbReference type="InterPro" id="IPR034457">
    <property type="entry name" value="Organic_radical-activating"/>
</dbReference>
<dbReference type="SFLD" id="SFLDS00029">
    <property type="entry name" value="Radical_SAM"/>
    <property type="match status" value="1"/>
</dbReference>
<reference evidence="12" key="2">
    <citation type="submission" date="2024-06" db="EMBL/GenBank/DDBJ databases">
        <authorList>
            <person name="Petrova K.O."/>
            <person name="Toshchakov S.V."/>
            <person name="Boltjanskaja Y.V."/>
            <person name="Kevbrin V."/>
        </authorList>
    </citation>
    <scope>NUCLEOTIDE SEQUENCE</scope>
    <source>
        <strain evidence="12">Z-910T</strain>
    </source>
</reference>
<sequence>MTTAKVHSIETMGLVDGPGVRTVIFLQGCPLRCIYCHNPDTWNMAYGKEMTVNELIKMVKRYKFYYKDSGGVTVSGGEPLLQPVFLKEFFKACKNEGINTALDTSGHGLGDYEEILKYTDLVLLDIKATNKDKYKEIAGQNSDKFFSFLSSVKQSKTEIWVRHVLVPNVNTGESNIEELAEFINTIPNVKKVELLPYHNQGVEKYNSLNIEYPLKHTSSLDEESLQYFNKILNKHLAAKKDKYSKTG</sequence>
<dbReference type="InterPro" id="IPR012839">
    <property type="entry name" value="Organic_radical_activase"/>
</dbReference>
<keyword evidence="7 10" id="KW-0560">Oxidoreductase</keyword>
<dbReference type="GO" id="GO:0051539">
    <property type="term" value="F:4 iron, 4 sulfur cluster binding"/>
    <property type="evidence" value="ECO:0007669"/>
    <property type="project" value="UniProtKB-UniRule"/>
</dbReference>
<evidence type="ECO:0000256" key="2">
    <source>
        <dbReference type="ARBA" id="ARBA00009777"/>
    </source>
</evidence>
<keyword evidence="4 10" id="KW-0004">4Fe-4S</keyword>
<dbReference type="Pfam" id="PF04055">
    <property type="entry name" value="Radical_SAM"/>
    <property type="match status" value="1"/>
</dbReference>
<dbReference type="InterPro" id="IPR001989">
    <property type="entry name" value="Radical_activat_CS"/>
</dbReference>
<keyword evidence="6 10" id="KW-0479">Metal-binding</keyword>
<dbReference type="CDD" id="cd01335">
    <property type="entry name" value="Radical_SAM"/>
    <property type="match status" value="1"/>
</dbReference>
<dbReference type="SFLD" id="SFLDG01066">
    <property type="entry name" value="organic_radical-activating_enz"/>
    <property type="match status" value="1"/>
</dbReference>
<dbReference type="InterPro" id="IPR007197">
    <property type="entry name" value="rSAM"/>
</dbReference>
<keyword evidence="5 10" id="KW-0949">S-adenosyl-L-methionine</keyword>